<name>A0A2P2Q8X6_RHIMU</name>
<proteinExistence type="predicted"/>
<dbReference type="EMBL" id="GGEC01082962">
    <property type="protein sequence ID" value="MBX63446.1"/>
    <property type="molecule type" value="Transcribed_RNA"/>
</dbReference>
<keyword evidence="1" id="KW-0732">Signal</keyword>
<evidence type="ECO:0000313" key="2">
    <source>
        <dbReference type="EMBL" id="MBX63446.1"/>
    </source>
</evidence>
<reference evidence="2" key="1">
    <citation type="submission" date="2018-02" db="EMBL/GenBank/DDBJ databases">
        <title>Rhizophora mucronata_Transcriptome.</title>
        <authorList>
            <person name="Meera S.P."/>
            <person name="Sreeshan A."/>
            <person name="Augustine A."/>
        </authorList>
    </citation>
    <scope>NUCLEOTIDE SEQUENCE</scope>
    <source>
        <tissue evidence="2">Leaf</tissue>
    </source>
</reference>
<organism evidence="2">
    <name type="scientific">Rhizophora mucronata</name>
    <name type="common">Asiatic mangrove</name>
    <dbReference type="NCBI Taxonomy" id="61149"/>
    <lineage>
        <taxon>Eukaryota</taxon>
        <taxon>Viridiplantae</taxon>
        <taxon>Streptophyta</taxon>
        <taxon>Embryophyta</taxon>
        <taxon>Tracheophyta</taxon>
        <taxon>Spermatophyta</taxon>
        <taxon>Magnoliopsida</taxon>
        <taxon>eudicotyledons</taxon>
        <taxon>Gunneridae</taxon>
        <taxon>Pentapetalae</taxon>
        <taxon>rosids</taxon>
        <taxon>fabids</taxon>
        <taxon>Malpighiales</taxon>
        <taxon>Rhizophoraceae</taxon>
        <taxon>Rhizophora</taxon>
    </lineage>
</organism>
<dbReference type="AlphaFoldDB" id="A0A2P2Q8X6"/>
<evidence type="ECO:0000256" key="1">
    <source>
        <dbReference type="SAM" id="SignalP"/>
    </source>
</evidence>
<protein>
    <submittedName>
        <fullName evidence="2">Uncharacterized protein</fullName>
    </submittedName>
</protein>
<feature type="chain" id="PRO_5015190144" evidence="1">
    <location>
        <begin position="31"/>
        <end position="119"/>
    </location>
</feature>
<feature type="signal peptide" evidence="1">
    <location>
        <begin position="1"/>
        <end position="30"/>
    </location>
</feature>
<accession>A0A2P2Q8X6</accession>
<sequence>MTVDNNYRTDSLSLLHLLLIFLFLARTLSPFPHFNSPHPLFSFSLKGPSPIYIFPAWDCDQPGYRDGRKGWGVLDCQAIEKKLETERQQLATHLSTLLPLGLDFVFGWSGMQNHSFERV</sequence>